<accession>A0A438G5K2</accession>
<reference evidence="1 2" key="1">
    <citation type="journal article" date="2018" name="PLoS Genet.">
        <title>Population sequencing reveals clonal diversity and ancestral inbreeding in the grapevine cultivar Chardonnay.</title>
        <authorList>
            <person name="Roach M.J."/>
            <person name="Johnson D.L."/>
            <person name="Bohlmann J."/>
            <person name="van Vuuren H.J."/>
            <person name="Jones S.J."/>
            <person name="Pretorius I.S."/>
            <person name="Schmidt S.A."/>
            <person name="Borneman A.R."/>
        </authorList>
    </citation>
    <scope>NUCLEOTIDE SEQUENCE [LARGE SCALE GENOMIC DNA]</scope>
    <source>
        <strain evidence="2">cv. Chardonnay</strain>
        <tissue evidence="1">Leaf</tissue>
    </source>
</reference>
<dbReference type="Proteomes" id="UP000288805">
    <property type="component" value="Unassembled WGS sequence"/>
</dbReference>
<organism evidence="1 2">
    <name type="scientific">Vitis vinifera</name>
    <name type="common">Grape</name>
    <dbReference type="NCBI Taxonomy" id="29760"/>
    <lineage>
        <taxon>Eukaryota</taxon>
        <taxon>Viridiplantae</taxon>
        <taxon>Streptophyta</taxon>
        <taxon>Embryophyta</taxon>
        <taxon>Tracheophyta</taxon>
        <taxon>Spermatophyta</taxon>
        <taxon>Magnoliopsida</taxon>
        <taxon>eudicotyledons</taxon>
        <taxon>Gunneridae</taxon>
        <taxon>Pentapetalae</taxon>
        <taxon>rosids</taxon>
        <taxon>Vitales</taxon>
        <taxon>Vitaceae</taxon>
        <taxon>Viteae</taxon>
        <taxon>Vitis</taxon>
    </lineage>
</organism>
<sequence>MDDEPSDHSVRGDDVEALMAEFASLIPEVDKQPLMNDKTSDDSLSEAEIGHFDIFLDYRR</sequence>
<name>A0A438G5K2_VITVI</name>
<dbReference type="EMBL" id="QGNW01000581">
    <property type="protein sequence ID" value="RVW67487.1"/>
    <property type="molecule type" value="Genomic_DNA"/>
</dbReference>
<gene>
    <name evidence="1" type="ORF">CK203_063045</name>
</gene>
<evidence type="ECO:0000313" key="2">
    <source>
        <dbReference type="Proteomes" id="UP000288805"/>
    </source>
</evidence>
<evidence type="ECO:0000313" key="1">
    <source>
        <dbReference type="EMBL" id="RVW67487.1"/>
    </source>
</evidence>
<protein>
    <submittedName>
        <fullName evidence="1">Uncharacterized protein</fullName>
    </submittedName>
</protein>
<comment type="caution">
    <text evidence="1">The sequence shown here is derived from an EMBL/GenBank/DDBJ whole genome shotgun (WGS) entry which is preliminary data.</text>
</comment>
<dbReference type="AlphaFoldDB" id="A0A438G5K2"/>
<proteinExistence type="predicted"/>